<dbReference type="PANTHER" id="PTHR42894">
    <property type="entry name" value="N-(5'-PHOSPHORIBOSYL)ANTHRANILATE ISOMERASE"/>
    <property type="match status" value="1"/>
</dbReference>
<gene>
    <name evidence="9" type="primary">trpF</name>
    <name evidence="11" type="ORF">ACFSKV_17575</name>
</gene>
<evidence type="ECO:0000256" key="3">
    <source>
        <dbReference type="ARBA" id="ARBA00012572"/>
    </source>
</evidence>
<keyword evidence="5 9" id="KW-0028">Amino-acid biosynthesis</keyword>
<evidence type="ECO:0000256" key="7">
    <source>
        <dbReference type="ARBA" id="ARBA00023141"/>
    </source>
</evidence>
<evidence type="ECO:0000256" key="6">
    <source>
        <dbReference type="ARBA" id="ARBA00022822"/>
    </source>
</evidence>
<sequence length="208" mass="23826">MKLKVCGMREPDNVRELVHQVNPDWMGLIFYPPSPRFVDDIYAGVLKDIAINKVGVFVDMDWRDIRDKVFTFSLNALQLHGDESAEQVKKIKEQIGLPIIKAISVNEQILWENLEPYLPTVDYFLFDTFTQAYGGSGKIFNWELLLDYPYQKPFLLSGGLSIAHGGLIQSFKQKIPQMIGVDINSKFELEPGLKDIEMIKVFKSNLKI</sequence>
<protein>
    <recommendedName>
        <fullName evidence="4 9">N-(5'-phosphoribosyl)anthranilate isomerase</fullName>
        <shortName evidence="9">PRAI</shortName>
        <ecNumber evidence="3 9">5.3.1.24</ecNumber>
    </recommendedName>
</protein>
<dbReference type="PANTHER" id="PTHR42894:SF1">
    <property type="entry name" value="N-(5'-PHOSPHORIBOSYL)ANTHRANILATE ISOMERASE"/>
    <property type="match status" value="1"/>
</dbReference>
<evidence type="ECO:0000256" key="9">
    <source>
        <dbReference type="HAMAP-Rule" id="MF_00135"/>
    </source>
</evidence>
<dbReference type="InterPro" id="IPR044643">
    <property type="entry name" value="TrpF_fam"/>
</dbReference>
<comment type="catalytic activity">
    <reaction evidence="1 9">
        <text>N-(5-phospho-beta-D-ribosyl)anthranilate = 1-(2-carboxyphenylamino)-1-deoxy-D-ribulose 5-phosphate</text>
        <dbReference type="Rhea" id="RHEA:21540"/>
        <dbReference type="ChEBI" id="CHEBI:18277"/>
        <dbReference type="ChEBI" id="CHEBI:58613"/>
        <dbReference type="EC" id="5.3.1.24"/>
    </reaction>
</comment>
<reference evidence="12" key="1">
    <citation type="journal article" date="2019" name="Int. J. Syst. Evol. Microbiol.">
        <title>The Global Catalogue of Microorganisms (GCM) 10K type strain sequencing project: providing services to taxonomists for standard genome sequencing and annotation.</title>
        <authorList>
            <consortium name="The Broad Institute Genomics Platform"/>
            <consortium name="The Broad Institute Genome Sequencing Center for Infectious Disease"/>
            <person name="Wu L."/>
            <person name="Ma J."/>
        </authorList>
    </citation>
    <scope>NUCLEOTIDE SEQUENCE [LARGE SCALE GENOMIC DNA]</scope>
    <source>
        <strain evidence="12">KCTC 19812</strain>
    </source>
</reference>
<dbReference type="InterPro" id="IPR013785">
    <property type="entry name" value="Aldolase_TIM"/>
</dbReference>
<dbReference type="RefSeq" id="WP_380805747.1">
    <property type="nucleotide sequence ID" value="NZ_JBHUIV010000025.1"/>
</dbReference>
<dbReference type="Gene3D" id="3.20.20.70">
    <property type="entry name" value="Aldolase class I"/>
    <property type="match status" value="1"/>
</dbReference>
<dbReference type="EMBL" id="JBHUIV010000025">
    <property type="protein sequence ID" value="MFD2203394.1"/>
    <property type="molecule type" value="Genomic_DNA"/>
</dbReference>
<dbReference type="HAMAP" id="MF_00135">
    <property type="entry name" value="PRAI"/>
    <property type="match status" value="1"/>
</dbReference>
<evidence type="ECO:0000313" key="12">
    <source>
        <dbReference type="Proteomes" id="UP001597414"/>
    </source>
</evidence>
<dbReference type="InterPro" id="IPR001240">
    <property type="entry name" value="PRAI_dom"/>
</dbReference>
<accession>A0ABW5BD02</accession>
<evidence type="ECO:0000256" key="1">
    <source>
        <dbReference type="ARBA" id="ARBA00001164"/>
    </source>
</evidence>
<comment type="similarity">
    <text evidence="9">Belongs to the TrpF family.</text>
</comment>
<keyword evidence="6 9" id="KW-0822">Tryptophan biosynthesis</keyword>
<dbReference type="CDD" id="cd00405">
    <property type="entry name" value="PRAI"/>
    <property type="match status" value="1"/>
</dbReference>
<keyword evidence="12" id="KW-1185">Reference proteome</keyword>
<dbReference type="Proteomes" id="UP001597414">
    <property type="component" value="Unassembled WGS sequence"/>
</dbReference>
<dbReference type="GO" id="GO:0016853">
    <property type="term" value="F:isomerase activity"/>
    <property type="evidence" value="ECO:0007669"/>
    <property type="project" value="UniProtKB-KW"/>
</dbReference>
<dbReference type="EC" id="5.3.1.24" evidence="3 9"/>
<keyword evidence="7 9" id="KW-0057">Aromatic amino acid biosynthesis</keyword>
<evidence type="ECO:0000256" key="5">
    <source>
        <dbReference type="ARBA" id="ARBA00022605"/>
    </source>
</evidence>
<evidence type="ECO:0000259" key="10">
    <source>
        <dbReference type="Pfam" id="PF00697"/>
    </source>
</evidence>
<evidence type="ECO:0000313" key="11">
    <source>
        <dbReference type="EMBL" id="MFD2203394.1"/>
    </source>
</evidence>
<name>A0ABW5BD02_9BACT</name>
<evidence type="ECO:0000256" key="4">
    <source>
        <dbReference type="ARBA" id="ARBA00022272"/>
    </source>
</evidence>
<feature type="domain" description="N-(5'phosphoribosyl) anthranilate isomerase (PRAI)" evidence="10">
    <location>
        <begin position="4"/>
        <end position="202"/>
    </location>
</feature>
<dbReference type="Pfam" id="PF00697">
    <property type="entry name" value="PRAI"/>
    <property type="match status" value="1"/>
</dbReference>
<keyword evidence="8 9" id="KW-0413">Isomerase</keyword>
<dbReference type="SUPFAM" id="SSF51366">
    <property type="entry name" value="Ribulose-phoshate binding barrel"/>
    <property type="match status" value="1"/>
</dbReference>
<evidence type="ECO:0000256" key="2">
    <source>
        <dbReference type="ARBA" id="ARBA00004664"/>
    </source>
</evidence>
<dbReference type="InterPro" id="IPR011060">
    <property type="entry name" value="RibuloseP-bd_barrel"/>
</dbReference>
<evidence type="ECO:0000256" key="8">
    <source>
        <dbReference type="ARBA" id="ARBA00023235"/>
    </source>
</evidence>
<organism evidence="11 12">
    <name type="scientific">Shivajiella indica</name>
    <dbReference type="NCBI Taxonomy" id="872115"/>
    <lineage>
        <taxon>Bacteria</taxon>
        <taxon>Pseudomonadati</taxon>
        <taxon>Bacteroidota</taxon>
        <taxon>Cytophagia</taxon>
        <taxon>Cytophagales</taxon>
        <taxon>Cyclobacteriaceae</taxon>
        <taxon>Shivajiella</taxon>
    </lineage>
</organism>
<proteinExistence type="inferred from homology"/>
<comment type="caution">
    <text evidence="11">The sequence shown here is derived from an EMBL/GenBank/DDBJ whole genome shotgun (WGS) entry which is preliminary data.</text>
</comment>
<comment type="pathway">
    <text evidence="2 9">Amino-acid biosynthesis; L-tryptophan biosynthesis; L-tryptophan from chorismate: step 3/5.</text>
</comment>